<feature type="binding site" evidence="7">
    <location>
        <position position="52"/>
    </location>
    <ligand>
        <name>S-adenosyl-L-methionine</name>
        <dbReference type="ChEBI" id="CHEBI:59789"/>
    </ligand>
</feature>
<keyword evidence="9" id="KW-1185">Reference proteome</keyword>
<dbReference type="GO" id="GO:0005737">
    <property type="term" value="C:cytoplasm"/>
    <property type="evidence" value="ECO:0007669"/>
    <property type="project" value="UniProtKB-SubCell"/>
</dbReference>
<feature type="binding site" evidence="7">
    <location>
        <begin position="32"/>
        <end position="34"/>
    </location>
    <ligand>
        <name>S-adenosyl-L-methionine</name>
        <dbReference type="ChEBI" id="CHEBI:59789"/>
    </ligand>
</feature>
<name>A0A1I2RZ15_9BACL</name>
<evidence type="ECO:0000313" key="8">
    <source>
        <dbReference type="EMBL" id="SFG45812.1"/>
    </source>
</evidence>
<dbReference type="EMBL" id="FOOK01000036">
    <property type="protein sequence ID" value="SFG45812.1"/>
    <property type="molecule type" value="Genomic_DNA"/>
</dbReference>
<sequence>MFRHETVLREEAVDGLKVRPEGIYVDCTLGGGGHSRLIADRLGPGGLLIGIDQDPDALKAARKRLAGAGCRIHLVRSNFRRLEEILDELQIDEADGFLFDLGVSSPQLDREERGFSYHRDAPLDMRMDPDREFTAYDLVNTWPEEEIARILSQYGEERFARRIAGRIVERRRRVPIRTTRELAEIIKESIPAPARRRGPHPARRSFQAIRIAVNDELGAFSSALDQAIKRLRKGGRICVISFHSLEDRICKRAFQAGERGCVCPSDFPVCVCNQRPFLRSVTKKPILPSPREVEQNPRARSAKLRIAEKI</sequence>
<dbReference type="FunFam" id="1.10.150.170:FF:000001">
    <property type="entry name" value="Ribosomal RNA small subunit methyltransferase H"/>
    <property type="match status" value="1"/>
</dbReference>
<dbReference type="Pfam" id="PF01795">
    <property type="entry name" value="Methyltransf_5"/>
    <property type="match status" value="1"/>
</dbReference>
<dbReference type="Gene3D" id="3.40.50.150">
    <property type="entry name" value="Vaccinia Virus protein VP39"/>
    <property type="match status" value="1"/>
</dbReference>
<evidence type="ECO:0000256" key="2">
    <source>
        <dbReference type="ARBA" id="ARBA00022490"/>
    </source>
</evidence>
<dbReference type="GO" id="GO:0070475">
    <property type="term" value="P:rRNA base methylation"/>
    <property type="evidence" value="ECO:0007669"/>
    <property type="project" value="UniProtKB-UniRule"/>
</dbReference>
<gene>
    <name evidence="7" type="primary">rsmH</name>
    <name evidence="8" type="ORF">SAMN04488025_1363</name>
</gene>
<feature type="binding site" evidence="7">
    <location>
        <position position="107"/>
    </location>
    <ligand>
        <name>S-adenosyl-L-methionine</name>
        <dbReference type="ChEBI" id="CHEBI:59789"/>
    </ligand>
</feature>
<dbReference type="AlphaFoldDB" id="A0A1I2RZ15"/>
<evidence type="ECO:0000256" key="6">
    <source>
        <dbReference type="ARBA" id="ARBA00022691"/>
    </source>
</evidence>
<dbReference type="SUPFAM" id="SSF81799">
    <property type="entry name" value="Putative methyltransferase TM0872, insert domain"/>
    <property type="match status" value="1"/>
</dbReference>
<dbReference type="InterPro" id="IPR002903">
    <property type="entry name" value="RsmH"/>
</dbReference>
<comment type="similarity">
    <text evidence="1 7">Belongs to the methyltransferase superfamily. RsmH family.</text>
</comment>
<keyword evidence="3 7" id="KW-0698">rRNA processing</keyword>
<dbReference type="InterPro" id="IPR023397">
    <property type="entry name" value="SAM-dep_MeTrfase_MraW_recog"/>
</dbReference>
<dbReference type="PANTHER" id="PTHR11265:SF0">
    <property type="entry name" value="12S RRNA N4-METHYLCYTIDINE METHYLTRANSFERASE"/>
    <property type="match status" value="1"/>
</dbReference>
<dbReference type="GO" id="GO:0071424">
    <property type="term" value="F:rRNA (cytosine-N4-)-methyltransferase activity"/>
    <property type="evidence" value="ECO:0007669"/>
    <property type="project" value="UniProtKB-UniRule"/>
</dbReference>
<keyword evidence="4 7" id="KW-0489">Methyltransferase</keyword>
<feature type="binding site" evidence="7">
    <location>
        <position position="79"/>
    </location>
    <ligand>
        <name>S-adenosyl-L-methionine</name>
        <dbReference type="ChEBI" id="CHEBI:59789"/>
    </ligand>
</feature>
<accession>A0A1I2RZ15</accession>
<evidence type="ECO:0000256" key="5">
    <source>
        <dbReference type="ARBA" id="ARBA00022679"/>
    </source>
</evidence>
<dbReference type="PANTHER" id="PTHR11265">
    <property type="entry name" value="S-ADENOSYL-METHYLTRANSFERASE MRAW"/>
    <property type="match status" value="1"/>
</dbReference>
<comment type="subcellular location">
    <subcellularLocation>
        <location evidence="7">Cytoplasm</location>
    </subcellularLocation>
</comment>
<evidence type="ECO:0000256" key="4">
    <source>
        <dbReference type="ARBA" id="ARBA00022603"/>
    </source>
</evidence>
<comment type="catalytic activity">
    <reaction evidence="7">
        <text>cytidine(1402) in 16S rRNA + S-adenosyl-L-methionine = N(4)-methylcytidine(1402) in 16S rRNA + S-adenosyl-L-homocysteine + H(+)</text>
        <dbReference type="Rhea" id="RHEA:42928"/>
        <dbReference type="Rhea" id="RHEA-COMP:10286"/>
        <dbReference type="Rhea" id="RHEA-COMP:10287"/>
        <dbReference type="ChEBI" id="CHEBI:15378"/>
        <dbReference type="ChEBI" id="CHEBI:57856"/>
        <dbReference type="ChEBI" id="CHEBI:59789"/>
        <dbReference type="ChEBI" id="CHEBI:74506"/>
        <dbReference type="ChEBI" id="CHEBI:82748"/>
        <dbReference type="EC" id="2.1.1.199"/>
    </reaction>
</comment>
<keyword evidence="2 7" id="KW-0963">Cytoplasm</keyword>
<dbReference type="PIRSF" id="PIRSF004486">
    <property type="entry name" value="MraW"/>
    <property type="match status" value="1"/>
</dbReference>
<keyword evidence="5 7" id="KW-0808">Transferase</keyword>
<comment type="function">
    <text evidence="7">Specifically methylates the N4 position of cytidine in position 1402 (C1402) of 16S rRNA.</text>
</comment>
<evidence type="ECO:0000256" key="7">
    <source>
        <dbReference type="HAMAP-Rule" id="MF_01007"/>
    </source>
</evidence>
<dbReference type="EC" id="2.1.1.199" evidence="7"/>
<keyword evidence="6 7" id="KW-0949">S-adenosyl-L-methionine</keyword>
<proteinExistence type="inferred from homology"/>
<evidence type="ECO:0000256" key="1">
    <source>
        <dbReference type="ARBA" id="ARBA00010396"/>
    </source>
</evidence>
<dbReference type="HAMAP" id="MF_01007">
    <property type="entry name" value="16SrRNA_methyltr_H"/>
    <property type="match status" value="1"/>
</dbReference>
<evidence type="ECO:0000313" key="9">
    <source>
        <dbReference type="Proteomes" id="UP000198661"/>
    </source>
</evidence>
<dbReference type="OrthoDB" id="9806637at2"/>
<organism evidence="8 9">
    <name type="scientific">Planifilum fulgidum</name>
    <dbReference type="NCBI Taxonomy" id="201973"/>
    <lineage>
        <taxon>Bacteria</taxon>
        <taxon>Bacillati</taxon>
        <taxon>Bacillota</taxon>
        <taxon>Bacilli</taxon>
        <taxon>Bacillales</taxon>
        <taxon>Thermoactinomycetaceae</taxon>
        <taxon>Planifilum</taxon>
    </lineage>
</organism>
<feature type="binding site" evidence="7">
    <location>
        <position position="100"/>
    </location>
    <ligand>
        <name>S-adenosyl-L-methionine</name>
        <dbReference type="ChEBI" id="CHEBI:59789"/>
    </ligand>
</feature>
<evidence type="ECO:0000256" key="3">
    <source>
        <dbReference type="ARBA" id="ARBA00022552"/>
    </source>
</evidence>
<dbReference type="SUPFAM" id="SSF53335">
    <property type="entry name" value="S-adenosyl-L-methionine-dependent methyltransferases"/>
    <property type="match status" value="1"/>
</dbReference>
<dbReference type="RefSeq" id="WP_092040890.1">
    <property type="nucleotide sequence ID" value="NZ_FOOK01000036.1"/>
</dbReference>
<dbReference type="STRING" id="201973.SAMN04488025_1363"/>
<dbReference type="NCBIfam" id="TIGR00006">
    <property type="entry name" value="16S rRNA (cytosine(1402)-N(4))-methyltransferase RsmH"/>
    <property type="match status" value="1"/>
</dbReference>
<reference evidence="9" key="1">
    <citation type="submission" date="2016-10" db="EMBL/GenBank/DDBJ databases">
        <authorList>
            <person name="Varghese N."/>
            <person name="Submissions S."/>
        </authorList>
    </citation>
    <scope>NUCLEOTIDE SEQUENCE [LARGE SCALE GENOMIC DNA]</scope>
    <source>
        <strain evidence="9">DSM 44945</strain>
    </source>
</reference>
<protein>
    <recommendedName>
        <fullName evidence="7">Ribosomal RNA small subunit methyltransferase H</fullName>
        <ecNumber evidence="7">2.1.1.199</ecNumber>
    </recommendedName>
    <alternativeName>
        <fullName evidence="7">16S rRNA m(4)C1402 methyltransferase</fullName>
    </alternativeName>
    <alternativeName>
        <fullName evidence="7">rRNA (cytosine-N(4)-)-methyltransferase RsmH</fullName>
    </alternativeName>
</protein>
<dbReference type="Proteomes" id="UP000198661">
    <property type="component" value="Unassembled WGS sequence"/>
</dbReference>
<dbReference type="InterPro" id="IPR029063">
    <property type="entry name" value="SAM-dependent_MTases_sf"/>
</dbReference>
<dbReference type="Gene3D" id="1.10.150.170">
    <property type="entry name" value="Putative methyltransferase TM0872, insert domain"/>
    <property type="match status" value="1"/>
</dbReference>